<evidence type="ECO:0000256" key="1">
    <source>
        <dbReference type="ARBA" id="ARBA00022729"/>
    </source>
</evidence>
<dbReference type="EMBL" id="FQUQ01000001">
    <property type="protein sequence ID" value="SHE55981.1"/>
    <property type="molecule type" value="Genomic_DNA"/>
</dbReference>
<dbReference type="AlphaFoldDB" id="A0A1M4UGV3"/>
<dbReference type="OrthoDB" id="1110382at2"/>
<reference evidence="3" key="1">
    <citation type="submission" date="2016-11" db="EMBL/GenBank/DDBJ databases">
        <authorList>
            <person name="Varghese N."/>
            <person name="Submissions S."/>
        </authorList>
    </citation>
    <scope>NUCLEOTIDE SEQUENCE [LARGE SCALE GENOMIC DNA]</scope>
    <source>
        <strain evidence="3">DSM 16990</strain>
    </source>
</reference>
<evidence type="ECO:0000313" key="2">
    <source>
        <dbReference type="EMBL" id="SHE55981.1"/>
    </source>
</evidence>
<dbReference type="PANTHER" id="PTHR44103">
    <property type="entry name" value="PROPROTEIN CONVERTASE P"/>
    <property type="match status" value="1"/>
</dbReference>
<accession>A0A1M4UGV3</accession>
<dbReference type="Pfam" id="PF13517">
    <property type="entry name" value="FG-GAP_3"/>
    <property type="match status" value="3"/>
</dbReference>
<dbReference type="InterPro" id="IPR028994">
    <property type="entry name" value="Integrin_alpha_N"/>
</dbReference>
<dbReference type="STRING" id="288992.SAMN04488522_101557"/>
<evidence type="ECO:0000313" key="3">
    <source>
        <dbReference type="Proteomes" id="UP000184287"/>
    </source>
</evidence>
<keyword evidence="3" id="KW-1185">Reference proteome</keyword>
<sequence>MDKDGDQDLVYSDGYSNRGIYWIERNSKGGFGKNHALIGSLELEDFQLGDFDSDGDLDLAYFTQQNQYTFIKWAENKGNNVFIKSQKSLLPNIKGSQSFVFEDFNGDKIKDVLFYDDDKEKIRPRYTMVLQQRNNQVKEKNTWIIKSNCSGFVFTDLDKNGTKDLVGYYNNELFYILIDNKGKYSKPLELLKSPFKIENLKCADVDNDGKDDLLICSDDRNNGKLGWYKNEGGIKFKPFNIIHDEKERLISFAIIDYDNDGNKDVAVNYWSDKTRGFYIYKNIGKGIFNKNRTMVTETTDSFPVLGVCDVNGNKIDELIDHGSKTWFNYKGNEKWEKLPSPFQDQFIKDIYKAKLDNNDSPDYLVLSISKLKWLEYNNKEQWQNKTLPDDFGTDMIRVGDINGDGYDDVICLANKYSLAEGFDADLSFSSKYSIVCLLNDKSGNFIPKTLFPVSGLTNIELQDIDNDGDLDMLTSGSQWPTAGITVWKNLRIN</sequence>
<proteinExistence type="predicted"/>
<dbReference type="SUPFAM" id="SSF69318">
    <property type="entry name" value="Integrin alpha N-terminal domain"/>
    <property type="match status" value="1"/>
</dbReference>
<dbReference type="InterPro" id="IPR013517">
    <property type="entry name" value="FG-GAP"/>
</dbReference>
<organism evidence="2 3">
    <name type="scientific">Pedobacter caeni</name>
    <dbReference type="NCBI Taxonomy" id="288992"/>
    <lineage>
        <taxon>Bacteria</taxon>
        <taxon>Pseudomonadati</taxon>
        <taxon>Bacteroidota</taxon>
        <taxon>Sphingobacteriia</taxon>
        <taxon>Sphingobacteriales</taxon>
        <taxon>Sphingobacteriaceae</taxon>
        <taxon>Pedobacter</taxon>
    </lineage>
</organism>
<name>A0A1M4UGV3_9SPHI</name>
<dbReference type="Proteomes" id="UP000184287">
    <property type="component" value="Unassembled WGS sequence"/>
</dbReference>
<dbReference type="PANTHER" id="PTHR44103:SF1">
    <property type="entry name" value="PROPROTEIN CONVERTASE P"/>
    <property type="match status" value="1"/>
</dbReference>
<protein>
    <submittedName>
        <fullName evidence="2">Repeat domain-containing protein</fullName>
    </submittedName>
</protein>
<keyword evidence="1" id="KW-0732">Signal</keyword>
<gene>
    <name evidence="2" type="ORF">SAMN04488522_101557</name>
</gene>
<dbReference type="Gene3D" id="2.130.10.130">
    <property type="entry name" value="Integrin alpha, N-terminal"/>
    <property type="match status" value="2"/>
</dbReference>